<feature type="binding site" evidence="6">
    <location>
        <begin position="9"/>
        <end position="12"/>
    </location>
    <ligand>
        <name>NADP(+)</name>
        <dbReference type="ChEBI" id="CHEBI:58349"/>
    </ligand>
</feature>
<comment type="function">
    <text evidence="7">Catalyzes the NADPH-dependent reduction of beta-ketoacyl-ACP substrates to beta-hydroxyacyl-ACP products, the first reductive step in the elongation cycle of fatty acid biosynthesis.</text>
</comment>
<dbReference type="InterPro" id="IPR011284">
    <property type="entry name" value="3oxo_ACP_reduc"/>
</dbReference>
<keyword evidence="3 7" id="KW-0560">Oxidoreductase</keyword>
<dbReference type="NCBIfam" id="TIGR01830">
    <property type="entry name" value="3oxo_ACP_reduc"/>
    <property type="match status" value="1"/>
</dbReference>
<dbReference type="GO" id="GO:0004316">
    <property type="term" value="F:3-oxoacyl-[acyl-carrier-protein] reductase (NADPH) activity"/>
    <property type="evidence" value="ECO:0007669"/>
    <property type="project" value="UniProtKB-UniRule"/>
</dbReference>
<dbReference type="GO" id="GO:0051287">
    <property type="term" value="F:NAD binding"/>
    <property type="evidence" value="ECO:0007669"/>
    <property type="project" value="UniProtKB-UniRule"/>
</dbReference>
<evidence type="ECO:0000256" key="3">
    <source>
        <dbReference type="ARBA" id="ARBA00023002"/>
    </source>
</evidence>
<evidence type="ECO:0000256" key="6">
    <source>
        <dbReference type="PIRSR" id="PIRSR611284-2"/>
    </source>
</evidence>
<keyword evidence="10" id="KW-1185">Reference proteome</keyword>
<evidence type="ECO:0000256" key="4">
    <source>
        <dbReference type="ARBA" id="ARBA00048508"/>
    </source>
</evidence>
<dbReference type="PROSITE" id="PS00061">
    <property type="entry name" value="ADH_SHORT"/>
    <property type="match status" value="1"/>
</dbReference>
<evidence type="ECO:0000313" key="10">
    <source>
        <dbReference type="Proteomes" id="UP000422572"/>
    </source>
</evidence>
<dbReference type="PRINTS" id="PR00081">
    <property type="entry name" value="GDHRDH"/>
</dbReference>
<dbReference type="PRINTS" id="PR00080">
    <property type="entry name" value="SDRFAMILY"/>
</dbReference>
<dbReference type="EMBL" id="CP034279">
    <property type="protein sequence ID" value="QGV81317.1"/>
    <property type="molecule type" value="Genomic_DNA"/>
</dbReference>
<gene>
    <name evidence="9" type="primary">fabG</name>
    <name evidence="9" type="ORF">EIZ62_26020</name>
</gene>
<organism evidence="9 10">
    <name type="scientific">Streptomyces ficellus</name>
    <dbReference type="NCBI Taxonomy" id="1977088"/>
    <lineage>
        <taxon>Bacteria</taxon>
        <taxon>Bacillati</taxon>
        <taxon>Actinomycetota</taxon>
        <taxon>Actinomycetes</taxon>
        <taxon>Kitasatosporales</taxon>
        <taxon>Streptomycetaceae</taxon>
        <taxon>Streptomyces</taxon>
    </lineage>
</organism>
<dbReference type="OrthoDB" id="9804774at2"/>
<dbReference type="Proteomes" id="UP000422572">
    <property type="component" value="Chromosome"/>
</dbReference>
<dbReference type="NCBIfam" id="NF009466">
    <property type="entry name" value="PRK12826.1-2"/>
    <property type="match status" value="1"/>
</dbReference>
<evidence type="ECO:0000256" key="2">
    <source>
        <dbReference type="ARBA" id="ARBA00012948"/>
    </source>
</evidence>
<dbReference type="KEGG" id="sfic:EIZ62_26020"/>
<dbReference type="AlphaFoldDB" id="A0A6I6FJ27"/>
<keyword evidence="7" id="KW-0276">Fatty acid metabolism</keyword>
<evidence type="ECO:0000256" key="1">
    <source>
        <dbReference type="ARBA" id="ARBA00006484"/>
    </source>
</evidence>
<keyword evidence="6 7" id="KW-0521">NADP</keyword>
<dbReference type="FunFam" id="3.40.50.720:FF:000173">
    <property type="entry name" value="3-oxoacyl-[acyl-carrier protein] reductase"/>
    <property type="match status" value="1"/>
</dbReference>
<dbReference type="GO" id="GO:0030497">
    <property type="term" value="P:fatty acid elongation"/>
    <property type="evidence" value="ECO:0007669"/>
    <property type="project" value="TreeGrafter"/>
</dbReference>
<evidence type="ECO:0000256" key="5">
    <source>
        <dbReference type="PIRSR" id="PIRSR611284-1"/>
    </source>
</evidence>
<dbReference type="UniPathway" id="UPA00094"/>
<dbReference type="InterPro" id="IPR036291">
    <property type="entry name" value="NAD(P)-bd_dom_sf"/>
</dbReference>
<comment type="pathway">
    <text evidence="7">Lipid metabolism; fatty acid biosynthesis.</text>
</comment>
<reference evidence="9 10" key="1">
    <citation type="submission" date="2018-12" db="EMBL/GenBank/DDBJ databases">
        <title>Complete genome sequence of Streptomyces ficellus NRRL8067, the producer of ficellomycin, feldamycin and nojirimycin.</title>
        <authorList>
            <person name="Zhang H."/>
            <person name="Yue R."/>
            <person name="Liu Y."/>
            <person name="Li M."/>
            <person name="Mu H."/>
            <person name="Zhang J."/>
        </authorList>
    </citation>
    <scope>NUCLEOTIDE SEQUENCE [LARGE SCALE GENOMIC DNA]</scope>
    <source>
        <strain evidence="9 10">NRRL 8067</strain>
    </source>
</reference>
<dbReference type="EC" id="1.1.1.100" evidence="2 7"/>
<name>A0A6I6FJ27_9ACTN</name>
<dbReference type="Pfam" id="PF13561">
    <property type="entry name" value="adh_short_C2"/>
    <property type="match status" value="1"/>
</dbReference>
<dbReference type="Gene3D" id="3.40.50.720">
    <property type="entry name" value="NAD(P)-binding Rossmann-like Domain"/>
    <property type="match status" value="1"/>
</dbReference>
<feature type="binding site" evidence="6">
    <location>
        <position position="79"/>
    </location>
    <ligand>
        <name>NADP(+)</name>
        <dbReference type="ChEBI" id="CHEBI:58349"/>
    </ligand>
</feature>
<accession>A0A6I6FJ27</accession>
<comment type="subunit">
    <text evidence="7">Homotetramer.</text>
</comment>
<feature type="binding site" evidence="6">
    <location>
        <begin position="144"/>
        <end position="148"/>
    </location>
    <ligand>
        <name>NADP(+)</name>
        <dbReference type="ChEBI" id="CHEBI:58349"/>
    </ligand>
</feature>
<evidence type="ECO:0000313" key="9">
    <source>
        <dbReference type="EMBL" id="QGV81317.1"/>
    </source>
</evidence>
<feature type="active site" description="Proton acceptor" evidence="5">
    <location>
        <position position="144"/>
    </location>
</feature>
<dbReference type="PANTHER" id="PTHR42760:SF40">
    <property type="entry name" value="3-OXOACYL-[ACYL-CARRIER-PROTEIN] REDUCTASE, CHLOROPLASTIC"/>
    <property type="match status" value="1"/>
</dbReference>
<feature type="domain" description="Ketoreductase" evidence="8">
    <location>
        <begin position="3"/>
        <end position="180"/>
    </location>
</feature>
<proteinExistence type="inferred from homology"/>
<comment type="catalytic activity">
    <reaction evidence="4 7">
        <text>a (3R)-hydroxyacyl-[ACP] + NADP(+) = a 3-oxoacyl-[ACP] + NADPH + H(+)</text>
        <dbReference type="Rhea" id="RHEA:17397"/>
        <dbReference type="Rhea" id="RHEA-COMP:9916"/>
        <dbReference type="Rhea" id="RHEA-COMP:9945"/>
        <dbReference type="ChEBI" id="CHEBI:15378"/>
        <dbReference type="ChEBI" id="CHEBI:57783"/>
        <dbReference type="ChEBI" id="CHEBI:58349"/>
        <dbReference type="ChEBI" id="CHEBI:78776"/>
        <dbReference type="ChEBI" id="CHEBI:78827"/>
        <dbReference type="EC" id="1.1.1.100"/>
    </reaction>
</comment>
<sequence>MSRSVLVTGGNRGIGLAIARAFAAFGDKVAITYRSGDPAELAEEGFLAVRCDITDAEQVEQAYKEIEEKHGPVEVLVANAGVTKDQLLMRMSEEDFTSVLDTNLTGTFRVVKRANRGMLRAKKGRVVLISSVVGLLGSAGQANYAASKAGLVGFARSLARELGSRNITFNVVAPGFVDTDMTKVLTEEQRAGIVAQVPLGRYAQPDEIAAAVRFLASDDASYITGAVIPVDGGLGMGH</sequence>
<dbReference type="CDD" id="cd05333">
    <property type="entry name" value="BKR_SDR_c"/>
    <property type="match status" value="1"/>
</dbReference>
<dbReference type="InterPro" id="IPR002347">
    <property type="entry name" value="SDR_fam"/>
</dbReference>
<comment type="similarity">
    <text evidence="1 7">Belongs to the short-chain dehydrogenases/reductases (SDR) family.</text>
</comment>
<evidence type="ECO:0000256" key="7">
    <source>
        <dbReference type="RuleBase" id="RU366074"/>
    </source>
</evidence>
<keyword evidence="7" id="KW-0275">Fatty acid biosynthesis</keyword>
<protein>
    <recommendedName>
        <fullName evidence="2 7">3-oxoacyl-[acyl-carrier-protein] reductase</fullName>
        <ecNumber evidence="2 7">1.1.1.100</ecNumber>
    </recommendedName>
</protein>
<keyword evidence="7" id="KW-0444">Lipid biosynthesis</keyword>
<dbReference type="RefSeq" id="WP_156695068.1">
    <property type="nucleotide sequence ID" value="NZ_CP034279.1"/>
</dbReference>
<evidence type="ECO:0000259" key="8">
    <source>
        <dbReference type="SMART" id="SM00822"/>
    </source>
</evidence>
<dbReference type="SMART" id="SM00822">
    <property type="entry name" value="PKS_KR"/>
    <property type="match status" value="1"/>
</dbReference>
<dbReference type="InterPro" id="IPR020904">
    <property type="entry name" value="Sc_DH/Rdtase_CS"/>
</dbReference>
<keyword evidence="7" id="KW-0443">Lipid metabolism</keyword>
<dbReference type="PANTHER" id="PTHR42760">
    <property type="entry name" value="SHORT-CHAIN DEHYDROGENASES/REDUCTASES FAMILY MEMBER"/>
    <property type="match status" value="1"/>
</dbReference>
<dbReference type="SUPFAM" id="SSF51735">
    <property type="entry name" value="NAD(P)-binding Rossmann-fold domains"/>
    <property type="match status" value="1"/>
</dbReference>
<dbReference type="InterPro" id="IPR057326">
    <property type="entry name" value="KR_dom"/>
</dbReference>